<dbReference type="RefSeq" id="XP_007417299.1">
    <property type="nucleotide sequence ID" value="XM_007417237.1"/>
</dbReference>
<protein>
    <submittedName>
        <fullName evidence="2">Uncharacterized protein</fullName>
    </submittedName>
</protein>
<evidence type="ECO:0000313" key="3">
    <source>
        <dbReference type="Proteomes" id="UP000001072"/>
    </source>
</evidence>
<gene>
    <name evidence="2" type="ORF">MELLADRAFT_68612</name>
</gene>
<feature type="compositionally biased region" description="Polar residues" evidence="1">
    <location>
        <begin position="10"/>
        <end position="19"/>
    </location>
</feature>
<dbReference type="GeneID" id="18931069"/>
<sequence>MVRPGLCRTRIQSASPPQSSDKEDSLPSITTTVRRRRPAKNQSQPGQKKPTRKRARVDDEDHEEDEDDNKNVTDEQEDPDLAVTPNMSNYRELGMQWGLARAEKYLGDLNIPKNNRPSGTGLYEAQSLQSSYEIDKTMLCIFLKVSQRVINEALLEGPLAREPNMYTNYQTYSTVATSSPTTSEAYALTQTPLGITSSVAAQDPPKTSTGTSTSGLQPLTQEEVEKFVPVFERLVNLKKVSQDLHQGRLWRHSGKSNNRSSEWLMKHEIGKLCVLQTHFSLQFHLMVACLNPATSTSKALFQDEYTSCERWVHMQKKTHLLERFTFESTKAPQHLRVKSGEPKPQSASAARQAEKRSELSKALNDLIAPYLRKGYLGKGDAHPKCPNLREAFDKKTFRGDLALTFSCAPNSQVTDLMLSKGPSCLTNDEVDAWIDDNESKKYTIIRVDKPKKNKKDHVDDCHSNSSTSDSISQLVKKRENTPKEDMDRDSASSKCNPSLDVADAEILAELTAGAG</sequence>
<organism evidence="3">
    <name type="scientific">Melampsora larici-populina (strain 98AG31 / pathotype 3-4-7)</name>
    <name type="common">Poplar leaf rust fungus</name>
    <dbReference type="NCBI Taxonomy" id="747676"/>
    <lineage>
        <taxon>Eukaryota</taxon>
        <taxon>Fungi</taxon>
        <taxon>Dikarya</taxon>
        <taxon>Basidiomycota</taxon>
        <taxon>Pucciniomycotina</taxon>
        <taxon>Pucciniomycetes</taxon>
        <taxon>Pucciniales</taxon>
        <taxon>Melampsoraceae</taxon>
        <taxon>Melampsora</taxon>
    </lineage>
</organism>
<proteinExistence type="predicted"/>
<dbReference type="VEuPathDB" id="FungiDB:MELLADRAFT_68612"/>
<feature type="compositionally biased region" description="Basic and acidic residues" evidence="1">
    <location>
        <begin position="453"/>
        <end position="462"/>
    </location>
</feature>
<name>F4S7F4_MELLP</name>
<dbReference type="Proteomes" id="UP000001072">
    <property type="component" value="Unassembled WGS sequence"/>
</dbReference>
<accession>F4S7F4</accession>
<dbReference type="AlphaFoldDB" id="F4S7F4"/>
<evidence type="ECO:0000313" key="2">
    <source>
        <dbReference type="EMBL" id="EGF99398.1"/>
    </source>
</evidence>
<feature type="region of interest" description="Disordered" evidence="1">
    <location>
        <begin position="198"/>
        <end position="218"/>
    </location>
</feature>
<feature type="region of interest" description="Disordered" evidence="1">
    <location>
        <begin position="1"/>
        <end position="88"/>
    </location>
</feature>
<dbReference type="HOGENOM" id="CLU_026101_0_0_1"/>
<dbReference type="EMBL" id="GL883159">
    <property type="protein sequence ID" value="EGF99398.1"/>
    <property type="molecule type" value="Genomic_DNA"/>
</dbReference>
<reference evidence="3" key="1">
    <citation type="journal article" date="2011" name="Proc. Natl. Acad. Sci. U.S.A.">
        <title>Obligate biotrophy features unraveled by the genomic analysis of rust fungi.</title>
        <authorList>
            <person name="Duplessis S."/>
            <person name="Cuomo C.A."/>
            <person name="Lin Y.-C."/>
            <person name="Aerts A."/>
            <person name="Tisserant E."/>
            <person name="Veneault-Fourrey C."/>
            <person name="Joly D.L."/>
            <person name="Hacquard S."/>
            <person name="Amselem J."/>
            <person name="Cantarel B.L."/>
            <person name="Chiu R."/>
            <person name="Coutinho P.M."/>
            <person name="Feau N."/>
            <person name="Field M."/>
            <person name="Frey P."/>
            <person name="Gelhaye E."/>
            <person name="Goldberg J."/>
            <person name="Grabherr M.G."/>
            <person name="Kodira C.D."/>
            <person name="Kohler A."/>
            <person name="Kuees U."/>
            <person name="Lindquist E.A."/>
            <person name="Lucas S.M."/>
            <person name="Mago R."/>
            <person name="Mauceli E."/>
            <person name="Morin E."/>
            <person name="Murat C."/>
            <person name="Pangilinan J.L."/>
            <person name="Park R."/>
            <person name="Pearson M."/>
            <person name="Quesneville H."/>
            <person name="Rouhier N."/>
            <person name="Sakthikumar S."/>
            <person name="Salamov A.A."/>
            <person name="Schmutz J."/>
            <person name="Selles B."/>
            <person name="Shapiro H."/>
            <person name="Tanguay P."/>
            <person name="Tuskan G.A."/>
            <person name="Henrissat B."/>
            <person name="Van de Peer Y."/>
            <person name="Rouze P."/>
            <person name="Ellis J.G."/>
            <person name="Dodds P.N."/>
            <person name="Schein J.E."/>
            <person name="Zhong S."/>
            <person name="Hamelin R.C."/>
            <person name="Grigoriev I.V."/>
            <person name="Szabo L.J."/>
            <person name="Martin F."/>
        </authorList>
    </citation>
    <scope>NUCLEOTIDE SEQUENCE [LARGE SCALE GENOMIC DNA]</scope>
    <source>
        <strain evidence="3">98AG31 / pathotype 3-4-7</strain>
    </source>
</reference>
<evidence type="ECO:0000256" key="1">
    <source>
        <dbReference type="SAM" id="MobiDB-lite"/>
    </source>
</evidence>
<dbReference type="InParanoid" id="F4S7F4"/>
<feature type="region of interest" description="Disordered" evidence="1">
    <location>
        <begin position="453"/>
        <end position="498"/>
    </location>
</feature>
<feature type="compositionally biased region" description="Acidic residues" evidence="1">
    <location>
        <begin position="58"/>
        <end position="80"/>
    </location>
</feature>
<feature type="compositionally biased region" description="Basic and acidic residues" evidence="1">
    <location>
        <begin position="476"/>
        <end position="491"/>
    </location>
</feature>
<keyword evidence="3" id="KW-1185">Reference proteome</keyword>
<feature type="region of interest" description="Disordered" evidence="1">
    <location>
        <begin position="332"/>
        <end position="355"/>
    </location>
</feature>
<dbReference type="KEGG" id="mlr:MELLADRAFT_68612"/>
<feature type="compositionally biased region" description="Polar residues" evidence="1">
    <location>
        <begin position="463"/>
        <end position="473"/>
    </location>
</feature>